<organism evidence="1 2">
    <name type="scientific">Xenotaenia resolanae</name>
    <dbReference type="NCBI Taxonomy" id="208358"/>
    <lineage>
        <taxon>Eukaryota</taxon>
        <taxon>Metazoa</taxon>
        <taxon>Chordata</taxon>
        <taxon>Craniata</taxon>
        <taxon>Vertebrata</taxon>
        <taxon>Euteleostomi</taxon>
        <taxon>Actinopterygii</taxon>
        <taxon>Neopterygii</taxon>
        <taxon>Teleostei</taxon>
        <taxon>Neoteleostei</taxon>
        <taxon>Acanthomorphata</taxon>
        <taxon>Ovalentaria</taxon>
        <taxon>Atherinomorphae</taxon>
        <taxon>Cyprinodontiformes</taxon>
        <taxon>Goodeidae</taxon>
        <taxon>Xenotaenia</taxon>
    </lineage>
</organism>
<protein>
    <submittedName>
        <fullName evidence="1">Uncharacterized protein</fullName>
    </submittedName>
</protein>
<evidence type="ECO:0000313" key="1">
    <source>
        <dbReference type="EMBL" id="MEQ2266399.1"/>
    </source>
</evidence>
<dbReference type="Proteomes" id="UP001444071">
    <property type="component" value="Unassembled WGS sequence"/>
</dbReference>
<sequence>LNNDGGDASNFIESLWRQKTEAAAASLHRCSVRGNKEVRSRQTPSCFSARTSLFGEQMLTHRRRCF</sequence>
<feature type="non-terminal residue" evidence="1">
    <location>
        <position position="1"/>
    </location>
</feature>
<dbReference type="EMBL" id="JAHRIM010040184">
    <property type="protein sequence ID" value="MEQ2266399.1"/>
    <property type="molecule type" value="Genomic_DNA"/>
</dbReference>
<comment type="caution">
    <text evidence="1">The sequence shown here is derived from an EMBL/GenBank/DDBJ whole genome shotgun (WGS) entry which is preliminary data.</text>
</comment>
<proteinExistence type="predicted"/>
<evidence type="ECO:0000313" key="2">
    <source>
        <dbReference type="Proteomes" id="UP001444071"/>
    </source>
</evidence>
<keyword evidence="2" id="KW-1185">Reference proteome</keyword>
<reference evidence="1 2" key="1">
    <citation type="submission" date="2021-06" db="EMBL/GenBank/DDBJ databases">
        <authorList>
            <person name="Palmer J.M."/>
        </authorList>
    </citation>
    <scope>NUCLEOTIDE SEQUENCE [LARGE SCALE GENOMIC DNA]</scope>
    <source>
        <strain evidence="1 2">XR_2019</strain>
        <tissue evidence="1">Muscle</tissue>
    </source>
</reference>
<gene>
    <name evidence="1" type="ORF">XENORESO_002670</name>
</gene>
<name>A0ABV0WBC9_9TELE</name>
<accession>A0ABV0WBC9</accession>